<gene>
    <name evidence="2" type="ORF">SAMN04489760_1027</name>
</gene>
<proteinExistence type="predicted"/>
<dbReference type="STRING" id="43775.SAMN04489760_1027"/>
<evidence type="ECO:0000259" key="1">
    <source>
        <dbReference type="PROSITE" id="PS51459"/>
    </source>
</evidence>
<dbReference type="InterPro" id="IPR003812">
    <property type="entry name" value="Fido"/>
</dbReference>
<evidence type="ECO:0000313" key="3">
    <source>
        <dbReference type="Proteomes" id="UP000198744"/>
    </source>
</evidence>
<name>A0A1H7UNM4_9BACT</name>
<organism evidence="2 3">
    <name type="scientific">Syntrophus gentianae</name>
    <dbReference type="NCBI Taxonomy" id="43775"/>
    <lineage>
        <taxon>Bacteria</taxon>
        <taxon>Pseudomonadati</taxon>
        <taxon>Thermodesulfobacteriota</taxon>
        <taxon>Syntrophia</taxon>
        <taxon>Syntrophales</taxon>
        <taxon>Syntrophaceae</taxon>
        <taxon>Syntrophus</taxon>
    </lineage>
</organism>
<dbReference type="OrthoDB" id="9813719at2"/>
<dbReference type="Proteomes" id="UP000198744">
    <property type="component" value="Unassembled WGS sequence"/>
</dbReference>
<dbReference type="AlphaFoldDB" id="A0A1H7UNM4"/>
<dbReference type="PROSITE" id="PS51459">
    <property type="entry name" value="FIDO"/>
    <property type="match status" value="1"/>
</dbReference>
<dbReference type="PANTHER" id="PTHR13504:SF38">
    <property type="entry name" value="FIDO DOMAIN-CONTAINING PROTEIN"/>
    <property type="match status" value="1"/>
</dbReference>
<reference evidence="2 3" key="1">
    <citation type="submission" date="2016-10" db="EMBL/GenBank/DDBJ databases">
        <authorList>
            <person name="de Groot N.N."/>
        </authorList>
    </citation>
    <scope>NUCLEOTIDE SEQUENCE [LARGE SCALE GENOMIC DNA]</scope>
    <source>
        <strain evidence="2 3">DSM 8423</strain>
    </source>
</reference>
<dbReference type="PANTHER" id="PTHR13504">
    <property type="entry name" value="FIDO DOMAIN-CONTAINING PROTEIN DDB_G0283145"/>
    <property type="match status" value="1"/>
</dbReference>
<dbReference type="EMBL" id="FOBS01000002">
    <property type="protein sequence ID" value="SEL98652.1"/>
    <property type="molecule type" value="Genomic_DNA"/>
</dbReference>
<sequence length="340" mass="38231">MKTLQRFSGSFEAIPSATSWHIADLAEACGRQASYKRQSSARLLTLQKHALVESAVSSNRIDGVKSEPKRAGGILSERQMLRRSDEAVLRYRKAMALISENEAELPLSRDTLLQLHLLICGETSDDSIPAGMEGLIALWSHSLAERWVHPLLLLTAFNLDFLCLRPFSDGNGRMSRLLLLLQSFHLGYDVGRYISLDRLIEENRNQYHEALEESSQGWQDGNHNPWPYIDYLLFIFKTAYGELESRLNVARCVRGAKTGQIKTAIQGFAGPFSLAELEKSCPGTSHDMVRKVLRDLRDAGSVECLGRGPGAQWQRKDNILSPRIDTDVLKKENLHERRSG</sequence>
<evidence type="ECO:0000313" key="2">
    <source>
        <dbReference type="EMBL" id="SEL98652.1"/>
    </source>
</evidence>
<accession>A0A1H7UNM4</accession>
<dbReference type="RefSeq" id="WP_093881941.1">
    <property type="nucleotide sequence ID" value="NZ_FOBS01000002.1"/>
</dbReference>
<keyword evidence="3" id="KW-1185">Reference proteome</keyword>
<dbReference type="Pfam" id="PF02661">
    <property type="entry name" value="Fic"/>
    <property type="match status" value="1"/>
</dbReference>
<dbReference type="SUPFAM" id="SSF140931">
    <property type="entry name" value="Fic-like"/>
    <property type="match status" value="1"/>
</dbReference>
<dbReference type="InterPro" id="IPR036597">
    <property type="entry name" value="Fido-like_dom_sf"/>
</dbReference>
<dbReference type="Gene3D" id="1.10.3290.10">
    <property type="entry name" value="Fido-like domain"/>
    <property type="match status" value="2"/>
</dbReference>
<dbReference type="InterPro" id="IPR040198">
    <property type="entry name" value="Fido_containing"/>
</dbReference>
<protein>
    <submittedName>
        <fullName evidence="2">Fic family protein</fullName>
    </submittedName>
</protein>
<feature type="domain" description="Fido" evidence="1">
    <location>
        <begin position="107"/>
        <end position="237"/>
    </location>
</feature>